<sequence>MNTRGGPEAISTPSSPSSRASEAPKDGQTQVASPEIVDTATFARRLSDPPLLRSTKRSIPKPAAEAALFEGR</sequence>
<keyword evidence="3" id="KW-1185">Reference proteome</keyword>
<comment type="caution">
    <text evidence="2">The sequence shown here is derived from an EMBL/GenBank/DDBJ whole genome shotgun (WGS) entry which is preliminary data.</text>
</comment>
<evidence type="ECO:0000313" key="3">
    <source>
        <dbReference type="Proteomes" id="UP000237271"/>
    </source>
</evidence>
<evidence type="ECO:0000256" key="1">
    <source>
        <dbReference type="SAM" id="MobiDB-lite"/>
    </source>
</evidence>
<dbReference type="EMBL" id="NCKW01015484">
    <property type="protein sequence ID" value="POM62894.1"/>
    <property type="molecule type" value="Genomic_DNA"/>
</dbReference>
<dbReference type="OrthoDB" id="128834at2759"/>
<name>A0A2P4XBG3_9STRA</name>
<protein>
    <submittedName>
        <fullName evidence="2">Uncharacterized protein</fullName>
    </submittedName>
</protein>
<proteinExistence type="predicted"/>
<dbReference type="Proteomes" id="UP000237271">
    <property type="component" value="Unassembled WGS sequence"/>
</dbReference>
<accession>A0A2P4XBG3</accession>
<dbReference type="AlphaFoldDB" id="A0A2P4XBG3"/>
<organism evidence="2 3">
    <name type="scientific">Phytophthora palmivora</name>
    <dbReference type="NCBI Taxonomy" id="4796"/>
    <lineage>
        <taxon>Eukaryota</taxon>
        <taxon>Sar</taxon>
        <taxon>Stramenopiles</taxon>
        <taxon>Oomycota</taxon>
        <taxon>Peronosporomycetes</taxon>
        <taxon>Peronosporales</taxon>
        <taxon>Peronosporaceae</taxon>
        <taxon>Phytophthora</taxon>
    </lineage>
</organism>
<gene>
    <name evidence="2" type="ORF">PHPALM_27897</name>
</gene>
<feature type="compositionally biased region" description="Low complexity" evidence="1">
    <location>
        <begin position="7"/>
        <end position="21"/>
    </location>
</feature>
<feature type="region of interest" description="Disordered" evidence="1">
    <location>
        <begin position="1"/>
        <end position="72"/>
    </location>
</feature>
<reference evidence="2 3" key="1">
    <citation type="journal article" date="2017" name="Genome Biol. Evol.">
        <title>Phytophthora megakarya and P. palmivora, closely related causal agents of cacao black pod rot, underwent increases in genome sizes and gene numbers by different mechanisms.</title>
        <authorList>
            <person name="Ali S.S."/>
            <person name="Shao J."/>
            <person name="Lary D.J."/>
            <person name="Kronmiller B."/>
            <person name="Shen D."/>
            <person name="Strem M.D."/>
            <person name="Amoako-Attah I."/>
            <person name="Akrofi A.Y."/>
            <person name="Begoude B.A."/>
            <person name="Ten Hoopen G.M."/>
            <person name="Coulibaly K."/>
            <person name="Kebe B.I."/>
            <person name="Melnick R.L."/>
            <person name="Guiltinan M.J."/>
            <person name="Tyler B.M."/>
            <person name="Meinhardt L.W."/>
            <person name="Bailey B.A."/>
        </authorList>
    </citation>
    <scope>NUCLEOTIDE SEQUENCE [LARGE SCALE GENOMIC DNA]</scope>
    <source>
        <strain evidence="3">sbr112.9</strain>
    </source>
</reference>
<evidence type="ECO:0000313" key="2">
    <source>
        <dbReference type="EMBL" id="POM62894.1"/>
    </source>
</evidence>